<comment type="caution">
    <text evidence="3">The sequence shown here is derived from an EMBL/GenBank/DDBJ whole genome shotgun (WGS) entry which is preliminary data.</text>
</comment>
<dbReference type="EMBL" id="SRRT01000012">
    <property type="protein sequence ID" value="TGN72335.1"/>
    <property type="molecule type" value="Genomic_DNA"/>
</dbReference>
<dbReference type="RefSeq" id="WP_135788831.1">
    <property type="nucleotide sequence ID" value="NZ_SRRT01000012.1"/>
</dbReference>
<evidence type="ECO:0000313" key="3">
    <source>
        <dbReference type="EMBL" id="TGN72335.1"/>
    </source>
</evidence>
<organism evidence="3 4">
    <name type="scientific">Streptomyces bauhiniae</name>
    <dbReference type="NCBI Taxonomy" id="2340725"/>
    <lineage>
        <taxon>Bacteria</taxon>
        <taxon>Bacillati</taxon>
        <taxon>Actinomycetota</taxon>
        <taxon>Actinomycetes</taxon>
        <taxon>Kitasatosporales</taxon>
        <taxon>Streptomycetaceae</taxon>
        <taxon>Streptomyces</taxon>
    </lineage>
</organism>
<evidence type="ECO:0000313" key="4">
    <source>
        <dbReference type="Proteomes" id="UP000298159"/>
    </source>
</evidence>
<feature type="signal peptide" evidence="1">
    <location>
        <begin position="1"/>
        <end position="29"/>
    </location>
</feature>
<dbReference type="InterPro" id="IPR030395">
    <property type="entry name" value="GP_PDE_dom"/>
</dbReference>
<feature type="domain" description="GP-PDE" evidence="2">
    <location>
        <begin position="35"/>
        <end position="289"/>
    </location>
</feature>
<dbReference type="GeneID" id="95451818"/>
<gene>
    <name evidence="3" type="ORF">E5083_30045</name>
</gene>
<dbReference type="PANTHER" id="PTHR46211:SF1">
    <property type="entry name" value="GLYCEROPHOSPHODIESTER PHOSPHODIESTERASE, CYTOPLASMIC"/>
    <property type="match status" value="1"/>
</dbReference>
<dbReference type="PROSITE" id="PS51704">
    <property type="entry name" value="GP_PDE"/>
    <property type="match status" value="1"/>
</dbReference>
<reference evidence="3 4" key="1">
    <citation type="submission" date="2019-04" db="EMBL/GenBank/DDBJ databases">
        <title>Streptomyces sp. nov. Bv016 isolated from bark of Buahinia variegata.</title>
        <authorList>
            <person name="Kanchanasin P."/>
            <person name="Tanasupawat S."/>
            <person name="Yuki M."/>
            <person name="Kudo T."/>
        </authorList>
    </citation>
    <scope>NUCLEOTIDE SEQUENCE [LARGE SCALE GENOMIC DNA]</scope>
    <source>
        <strain evidence="3 4">Bv016</strain>
    </source>
</reference>
<dbReference type="AlphaFoldDB" id="A0A4Z1CUB5"/>
<evidence type="ECO:0000259" key="2">
    <source>
        <dbReference type="PROSITE" id="PS51704"/>
    </source>
</evidence>
<dbReference type="GO" id="GO:0006629">
    <property type="term" value="P:lipid metabolic process"/>
    <property type="evidence" value="ECO:0007669"/>
    <property type="project" value="InterPro"/>
</dbReference>
<feature type="chain" id="PRO_5021242197" evidence="1">
    <location>
        <begin position="30"/>
        <end position="300"/>
    </location>
</feature>
<dbReference type="InterPro" id="IPR017946">
    <property type="entry name" value="PLC-like_Pdiesterase_TIM-brl"/>
</dbReference>
<accession>A0A4Z1CUB5</accession>
<dbReference type="GO" id="GO:0008081">
    <property type="term" value="F:phosphoric diester hydrolase activity"/>
    <property type="evidence" value="ECO:0007669"/>
    <property type="project" value="InterPro"/>
</dbReference>
<proteinExistence type="predicted"/>
<dbReference type="Pfam" id="PF03009">
    <property type="entry name" value="GDPD"/>
    <property type="match status" value="1"/>
</dbReference>
<sequence length="300" mass="33134">MFARVVLCVAGLGLSLVAVLLVTSTETDATSREGVVTVAHRAGSRAAPENTLAAVDTARAQGIDWLENDVQRTKDGTLVVIHDKTLTRTTDVEEKFPKRAPWKVGDFTWAEISTLDAGGWKGQQWAGEKIPTLQQYMRRVDSNGQKLVLEIKWPEIYPQLAEDTVRELGRLGWLKGDRVTDRLVIQAFDTGTLRTVRAKAPQARTALLSREPTVKDLAVYAKVADKINMKYLKVSPRYFKAAHALKGPHGQRLKVFLWTVDDPESAVEFARGGADGFISNRPDRLQRALTAAGYTDGTAH</sequence>
<evidence type="ECO:0000256" key="1">
    <source>
        <dbReference type="SAM" id="SignalP"/>
    </source>
</evidence>
<dbReference type="PANTHER" id="PTHR46211">
    <property type="entry name" value="GLYCEROPHOSPHORYL DIESTER PHOSPHODIESTERASE"/>
    <property type="match status" value="1"/>
</dbReference>
<dbReference type="Gene3D" id="3.20.20.190">
    <property type="entry name" value="Phosphatidylinositol (PI) phosphodiesterase"/>
    <property type="match status" value="1"/>
</dbReference>
<dbReference type="Proteomes" id="UP000298159">
    <property type="component" value="Unassembled WGS sequence"/>
</dbReference>
<keyword evidence="1" id="KW-0732">Signal</keyword>
<protein>
    <submittedName>
        <fullName evidence="3">Glycerophosphodiester phosphodiesterase</fullName>
    </submittedName>
</protein>
<keyword evidence="4" id="KW-1185">Reference proteome</keyword>
<name>A0A4Z1CUB5_9ACTN</name>
<dbReference type="SUPFAM" id="SSF51695">
    <property type="entry name" value="PLC-like phosphodiesterases"/>
    <property type="match status" value="1"/>
</dbReference>